<protein>
    <submittedName>
        <fullName evidence="5">DUF4208 domain-containing protein</fullName>
    </submittedName>
</protein>
<dbReference type="AlphaFoldDB" id="A0AA35LFU7"/>
<keyword evidence="6" id="KW-1185">Reference proteome</keyword>
<gene>
    <name evidence="5" type="ORF">PODLI_1B042609</name>
</gene>
<name>A0AA35LFU7_9SAUR</name>
<evidence type="ECO:0000256" key="2">
    <source>
        <dbReference type="ARBA" id="ARBA00023242"/>
    </source>
</evidence>
<feature type="compositionally biased region" description="Polar residues" evidence="3">
    <location>
        <begin position="240"/>
        <end position="250"/>
    </location>
</feature>
<reference evidence="5" key="1">
    <citation type="submission" date="2022-12" db="EMBL/GenBank/DDBJ databases">
        <authorList>
            <person name="Alioto T."/>
            <person name="Alioto T."/>
            <person name="Gomez Garrido J."/>
        </authorList>
    </citation>
    <scope>NUCLEOTIDE SEQUENCE</scope>
</reference>
<dbReference type="EMBL" id="OX395141">
    <property type="protein sequence ID" value="CAI5794834.1"/>
    <property type="molecule type" value="Genomic_DNA"/>
</dbReference>
<evidence type="ECO:0000259" key="4">
    <source>
        <dbReference type="SMART" id="SM01176"/>
    </source>
</evidence>
<organism evidence="5 6">
    <name type="scientific">Podarcis lilfordi</name>
    <name type="common">Lilford's wall lizard</name>
    <dbReference type="NCBI Taxonomy" id="74358"/>
    <lineage>
        <taxon>Eukaryota</taxon>
        <taxon>Metazoa</taxon>
        <taxon>Chordata</taxon>
        <taxon>Craniata</taxon>
        <taxon>Vertebrata</taxon>
        <taxon>Euteleostomi</taxon>
        <taxon>Lepidosauria</taxon>
        <taxon>Squamata</taxon>
        <taxon>Bifurcata</taxon>
        <taxon>Unidentata</taxon>
        <taxon>Episquamata</taxon>
        <taxon>Laterata</taxon>
        <taxon>Lacertibaenia</taxon>
        <taxon>Lacertidae</taxon>
        <taxon>Podarcis</taxon>
    </lineage>
</organism>
<dbReference type="SMART" id="SM01176">
    <property type="entry name" value="DUF4208"/>
    <property type="match status" value="1"/>
</dbReference>
<evidence type="ECO:0000313" key="5">
    <source>
        <dbReference type="EMBL" id="CAI5794834.1"/>
    </source>
</evidence>
<evidence type="ECO:0000256" key="3">
    <source>
        <dbReference type="SAM" id="MobiDB-lite"/>
    </source>
</evidence>
<dbReference type="Pfam" id="PF13907">
    <property type="entry name" value="CHD1-like_C"/>
    <property type="match status" value="1"/>
</dbReference>
<accession>A0AA35LFU7</accession>
<evidence type="ECO:0000313" key="6">
    <source>
        <dbReference type="Proteomes" id="UP001178461"/>
    </source>
</evidence>
<dbReference type="GO" id="GO:0005634">
    <property type="term" value="C:nucleus"/>
    <property type="evidence" value="ECO:0007669"/>
    <property type="project" value="UniProtKB-SubCell"/>
</dbReference>
<feature type="domain" description="Chromodomain-helicase-DNA-binding protein 1-like C-terminal" evidence="4">
    <location>
        <begin position="45"/>
        <end position="148"/>
    </location>
</feature>
<dbReference type="PANTHER" id="PTHR21765:SF1">
    <property type="entry name" value="CHD1 HELICAL C-TERMINAL DOMAIN CONTAINING PROTEIN 1"/>
    <property type="match status" value="1"/>
</dbReference>
<dbReference type="InterPro" id="IPR025260">
    <property type="entry name" value="CHD1-like_C"/>
</dbReference>
<dbReference type="Proteomes" id="UP001178461">
    <property type="component" value="Chromosome 15"/>
</dbReference>
<feature type="region of interest" description="Disordered" evidence="3">
    <location>
        <begin position="202"/>
        <end position="267"/>
    </location>
</feature>
<dbReference type="PANTHER" id="PTHR21765">
    <property type="entry name" value="SIMILAR TO CHROMODOMAIN-HELICASE-DNA-BINDING PROTEIN 1 (CHD-1)"/>
    <property type="match status" value="1"/>
</dbReference>
<proteinExistence type="predicted"/>
<sequence>MGEATAGRMAGLEEWRNKVCQATELKLPTCRDRETSHRETLTRVAPSGDALVHYADGLTQDTFKICKEFLRPFKKCLRKLNLPKDFPKEKRLSCTRKNLTILGDHINMFLQHYCKTWELKHWKKMLWRFVSLFSALDEKQLCRLYRYSKTDQMAKFLKAYCRLESPDMVVLPDCGKLMKLRDTWGLQGGAKMQGKLKQVCSLSRDSDLPPGSTSKKRLHKRPSKARRKEGVDISHPTYMATISPTSTSNEAAKLSPAAEKTPLKTDR</sequence>
<dbReference type="InterPro" id="IPR039880">
    <property type="entry name" value="CHCT1-like"/>
</dbReference>
<comment type="subcellular location">
    <subcellularLocation>
        <location evidence="1">Nucleus</location>
    </subcellularLocation>
</comment>
<feature type="compositionally biased region" description="Basic residues" evidence="3">
    <location>
        <begin position="214"/>
        <end position="227"/>
    </location>
</feature>
<keyword evidence="2" id="KW-0539">Nucleus</keyword>
<evidence type="ECO:0000256" key="1">
    <source>
        <dbReference type="ARBA" id="ARBA00004123"/>
    </source>
</evidence>